<feature type="region of interest" description="Disordered" evidence="6">
    <location>
        <begin position="902"/>
        <end position="926"/>
    </location>
</feature>
<dbReference type="PANTHER" id="PTHR10751">
    <property type="entry name" value="GUANYLATE BINDING PROTEIN"/>
    <property type="match status" value="1"/>
</dbReference>
<dbReference type="GO" id="GO:0003924">
    <property type="term" value="F:GTPase activity"/>
    <property type="evidence" value="ECO:0007669"/>
    <property type="project" value="InterPro"/>
</dbReference>
<evidence type="ECO:0000259" key="8">
    <source>
        <dbReference type="PROSITE" id="PS51715"/>
    </source>
</evidence>
<dbReference type="InterPro" id="IPR015894">
    <property type="entry name" value="Guanylate-bd_N"/>
</dbReference>
<dbReference type="Proteomes" id="UP000187209">
    <property type="component" value="Unassembled WGS sequence"/>
</dbReference>
<feature type="compositionally biased region" description="Basic and acidic residues" evidence="6">
    <location>
        <begin position="902"/>
        <end position="912"/>
    </location>
</feature>
<dbReference type="InterPro" id="IPR036543">
    <property type="entry name" value="Guanylate-bd_C_sf"/>
</dbReference>
<dbReference type="PROSITE" id="PS51715">
    <property type="entry name" value="G_GB1_RHD3"/>
    <property type="match status" value="1"/>
</dbReference>
<evidence type="ECO:0000256" key="6">
    <source>
        <dbReference type="SAM" id="MobiDB-lite"/>
    </source>
</evidence>
<dbReference type="InterPro" id="IPR030386">
    <property type="entry name" value="G_GB1_RHD3_dom"/>
</dbReference>
<protein>
    <recommendedName>
        <fullName evidence="11">GB1/RHD3-type G domain-containing protein</fullName>
    </recommendedName>
</protein>
<comment type="caution">
    <text evidence="9">The sequence shown here is derived from an EMBL/GenBank/DDBJ whole genome shotgun (WGS) entry which is preliminary data.</text>
</comment>
<keyword evidence="10" id="KW-1185">Reference proteome</keyword>
<dbReference type="PROSITE" id="PS50195">
    <property type="entry name" value="PX"/>
    <property type="match status" value="1"/>
</dbReference>
<reference evidence="9 10" key="1">
    <citation type="submission" date="2016-11" db="EMBL/GenBank/DDBJ databases">
        <title>The macronuclear genome of Stentor coeruleus: a giant cell with tiny introns.</title>
        <authorList>
            <person name="Slabodnick M."/>
            <person name="Ruby J.G."/>
            <person name="Reiff S.B."/>
            <person name="Swart E.C."/>
            <person name="Gosai S."/>
            <person name="Prabakaran S."/>
            <person name="Witkowska E."/>
            <person name="Larue G.E."/>
            <person name="Fisher S."/>
            <person name="Freeman R.M."/>
            <person name="Gunawardena J."/>
            <person name="Chu W."/>
            <person name="Stover N.A."/>
            <person name="Gregory B.D."/>
            <person name="Nowacki M."/>
            <person name="Derisi J."/>
            <person name="Roy S.W."/>
            <person name="Marshall W.F."/>
            <person name="Sood P."/>
        </authorList>
    </citation>
    <scope>NUCLEOTIDE SEQUENCE [LARGE SCALE GENOMIC DNA]</scope>
    <source>
        <strain evidence="9">WM001</strain>
    </source>
</reference>
<sequence>MEPEGEAIPLILHYEREGFRITPEGLALLNSIDKKIGVISVAGKYRTGKSYLLNKIILDIKSKGFGVGPTINPCTKGIWIYNKPIEIKTSDGDEICLLILDSEGLGAFDEDANHDTRIFMLAVLLSSFFIYNSVGSIDENALNNMSLIINLTKNLQIRATDSELDVEELSNYFPSLLWVLRDFSLQLVDSTGNPITTKEYLENSLQPQKGTSDAIEAKNRVRKLLKHFFRDRDCFALVRPSEDETTLQHLQEASSNSLRPEFVRQTQALKKLIYKKIKVKTLNGKAITGKMLAGIAQSYVEAINKGAVPTIEGAWQSVCNAECNKQIDLITNDYDRKLKTNISKDPMSQEQLKKIHKELRNAAEKEFKEKAVGEELGPFIETLKKRLMEKFNFVKSQNERKLIEKCDEQCQVLSQELQDKLRAGDYTDFNVFRRDFEKKCAELRKKMPSGEAAEMKLKELSANILSEAAEYISRNAMIEQQNNNRKLTQQVEFFKSAIDSKKEEFNKEKDYYKNRIKELETENLQLKANLAALEMKLDEYKQEKERITTRHTKRMNTLKDDFTDKFTEYKEKYEETNRLYAEIQQKYLSETNALQKDLALVKQESEWKAKEASEHKSRKEELEREFIDLKHQLKQARSDLEARNEQIKKLKETPKQVEPPPDLIMERNLLKSQLESLKAQLDDNKSVQEALVTALQSRQQETKNEAKDPAKHLSMALEKTEERCQQLEQKITKLKKYHKMVKSSSSIQCKTCGKNFACGVFSAHISICEESYQKVTESGQYAIIVHQISVRDDVPNQKPFTEYIINVNYKGRSWTISKRFKDMATLHSMIQREFPNVELPDSTNLFATQSGSLFSNKPVLSLEDRRKANQDYLSGLANITCIKNSGMFKKFIGSDQHFPEETAEKAVTRSSDKSFSSRMKDFSDDD</sequence>
<evidence type="ECO:0000256" key="1">
    <source>
        <dbReference type="ARBA" id="ARBA00022741"/>
    </source>
</evidence>
<evidence type="ECO:0000256" key="3">
    <source>
        <dbReference type="ARBA" id="ARBA00023134"/>
    </source>
</evidence>
<dbReference type="Pfam" id="PF00787">
    <property type="entry name" value="PX"/>
    <property type="match status" value="1"/>
</dbReference>
<dbReference type="Pfam" id="PF02841">
    <property type="entry name" value="GBP_C"/>
    <property type="match status" value="1"/>
</dbReference>
<dbReference type="Gene3D" id="3.30.1520.10">
    <property type="entry name" value="Phox-like domain"/>
    <property type="match status" value="1"/>
</dbReference>
<evidence type="ECO:0000313" key="9">
    <source>
        <dbReference type="EMBL" id="OMJ73753.1"/>
    </source>
</evidence>
<dbReference type="SUPFAM" id="SSF64268">
    <property type="entry name" value="PX domain"/>
    <property type="match status" value="1"/>
</dbReference>
<name>A0A1R2BAC8_9CILI</name>
<dbReference type="SMART" id="SM00312">
    <property type="entry name" value="PX"/>
    <property type="match status" value="1"/>
</dbReference>
<evidence type="ECO:0000256" key="4">
    <source>
        <dbReference type="PROSITE-ProRule" id="PRU01052"/>
    </source>
</evidence>
<gene>
    <name evidence="9" type="ORF">SteCoe_27497</name>
</gene>
<dbReference type="FunFam" id="3.40.50.300:FF:001470">
    <property type="entry name" value="Interferon-induced guanylate-binding protein 1"/>
    <property type="match status" value="1"/>
</dbReference>
<evidence type="ECO:0000313" key="10">
    <source>
        <dbReference type="Proteomes" id="UP000187209"/>
    </source>
</evidence>
<evidence type="ECO:0000259" key="7">
    <source>
        <dbReference type="PROSITE" id="PS50195"/>
    </source>
</evidence>
<dbReference type="GO" id="GO:0005525">
    <property type="term" value="F:GTP binding"/>
    <property type="evidence" value="ECO:0007669"/>
    <property type="project" value="UniProtKB-KW"/>
</dbReference>
<dbReference type="InterPro" id="IPR027417">
    <property type="entry name" value="P-loop_NTPase"/>
</dbReference>
<keyword evidence="1" id="KW-0547">Nucleotide-binding</keyword>
<evidence type="ECO:0008006" key="11">
    <source>
        <dbReference type="Google" id="ProtNLM"/>
    </source>
</evidence>
<dbReference type="SUPFAM" id="SSF48340">
    <property type="entry name" value="Interferon-induced guanylate-binding protein 1 (GBP1), C-terminal domain"/>
    <property type="match status" value="1"/>
</dbReference>
<dbReference type="InterPro" id="IPR003191">
    <property type="entry name" value="Guanylate-bd/ATL_C"/>
</dbReference>
<feature type="coiled-coil region" evidence="5">
    <location>
        <begin position="484"/>
        <end position="586"/>
    </location>
</feature>
<dbReference type="OrthoDB" id="2135133at2759"/>
<dbReference type="CDD" id="cd06093">
    <property type="entry name" value="PX_domain"/>
    <property type="match status" value="1"/>
</dbReference>
<dbReference type="AlphaFoldDB" id="A0A1R2BAC8"/>
<proteinExistence type="inferred from homology"/>
<dbReference type="EMBL" id="MPUH01000798">
    <property type="protein sequence ID" value="OMJ73753.1"/>
    <property type="molecule type" value="Genomic_DNA"/>
</dbReference>
<dbReference type="InterPro" id="IPR036871">
    <property type="entry name" value="PX_dom_sf"/>
</dbReference>
<accession>A0A1R2BAC8</accession>
<dbReference type="GO" id="GO:0035091">
    <property type="term" value="F:phosphatidylinositol binding"/>
    <property type="evidence" value="ECO:0007669"/>
    <property type="project" value="InterPro"/>
</dbReference>
<organism evidence="9 10">
    <name type="scientific">Stentor coeruleus</name>
    <dbReference type="NCBI Taxonomy" id="5963"/>
    <lineage>
        <taxon>Eukaryota</taxon>
        <taxon>Sar</taxon>
        <taxon>Alveolata</taxon>
        <taxon>Ciliophora</taxon>
        <taxon>Postciliodesmatophora</taxon>
        <taxon>Heterotrichea</taxon>
        <taxon>Heterotrichida</taxon>
        <taxon>Stentoridae</taxon>
        <taxon>Stentor</taxon>
    </lineage>
</organism>
<dbReference type="SUPFAM" id="SSF52540">
    <property type="entry name" value="P-loop containing nucleoside triphosphate hydrolases"/>
    <property type="match status" value="1"/>
</dbReference>
<feature type="coiled-coil region" evidence="5">
    <location>
        <begin position="612"/>
        <end position="737"/>
    </location>
</feature>
<evidence type="ECO:0000256" key="5">
    <source>
        <dbReference type="SAM" id="Coils"/>
    </source>
</evidence>
<feature type="domain" description="PX" evidence="7">
    <location>
        <begin position="781"/>
        <end position="898"/>
    </location>
</feature>
<keyword evidence="3" id="KW-0342">GTP-binding</keyword>
<dbReference type="InterPro" id="IPR001683">
    <property type="entry name" value="PX_dom"/>
</dbReference>
<dbReference type="CDD" id="cd01851">
    <property type="entry name" value="GBP"/>
    <property type="match status" value="1"/>
</dbReference>
<feature type="domain" description="GB1/RHD3-type G" evidence="8">
    <location>
        <begin position="33"/>
        <end position="278"/>
    </location>
</feature>
<dbReference type="Gene3D" id="1.20.1000.10">
    <property type="entry name" value="Guanylate-binding protein, C-terminal domain"/>
    <property type="match status" value="1"/>
</dbReference>
<evidence type="ECO:0000256" key="2">
    <source>
        <dbReference type="ARBA" id="ARBA00022801"/>
    </source>
</evidence>
<keyword evidence="5" id="KW-0175">Coiled coil</keyword>
<comment type="similarity">
    <text evidence="4">Belongs to the TRAFAC class dynamin-like GTPase superfamily. GB1/RHD3 GTPase family.</text>
</comment>
<dbReference type="Gene3D" id="3.40.50.300">
    <property type="entry name" value="P-loop containing nucleotide triphosphate hydrolases"/>
    <property type="match status" value="1"/>
</dbReference>
<dbReference type="Pfam" id="PF02263">
    <property type="entry name" value="GBP"/>
    <property type="match status" value="1"/>
</dbReference>
<keyword evidence="2" id="KW-0378">Hydrolase</keyword>